<protein>
    <submittedName>
        <fullName evidence="1">Uncharacterized protein</fullName>
    </submittedName>
</protein>
<dbReference type="EMBL" id="BJHV01000001">
    <property type="protein sequence ID" value="GDY48720.1"/>
    <property type="molecule type" value="Genomic_DNA"/>
</dbReference>
<evidence type="ECO:0000313" key="2">
    <source>
        <dbReference type="Proteomes" id="UP000299290"/>
    </source>
</evidence>
<comment type="caution">
    <text evidence="1">The sequence shown here is derived from an EMBL/GenBank/DDBJ whole genome shotgun (WGS) entry which is preliminary data.</text>
</comment>
<sequence length="50" mass="5277">MKPRTGAEASMGKPDRSWTGQITSAWDALHTAVQRRAQPDPASNPANASG</sequence>
<gene>
    <name evidence="1" type="ORF">SANT12839_096020</name>
</gene>
<name>A0A4D4KQ88_9ACTN</name>
<dbReference type="AlphaFoldDB" id="A0A4D4KQ88"/>
<evidence type="ECO:0000313" key="1">
    <source>
        <dbReference type="EMBL" id="GDY48720.1"/>
    </source>
</evidence>
<dbReference type="RefSeq" id="WP_165449125.1">
    <property type="nucleotide sequence ID" value="NZ_BJHV01000001.1"/>
</dbReference>
<dbReference type="Proteomes" id="UP000299290">
    <property type="component" value="Unassembled WGS sequence"/>
</dbReference>
<accession>A0A4D4KQ88</accession>
<keyword evidence="2" id="KW-1185">Reference proteome</keyword>
<organism evidence="1 2">
    <name type="scientific">Streptomyces antimycoticus</name>
    <dbReference type="NCBI Taxonomy" id="68175"/>
    <lineage>
        <taxon>Bacteria</taxon>
        <taxon>Bacillati</taxon>
        <taxon>Actinomycetota</taxon>
        <taxon>Actinomycetes</taxon>
        <taxon>Kitasatosporales</taxon>
        <taxon>Streptomycetaceae</taxon>
        <taxon>Streptomyces</taxon>
        <taxon>Streptomyces violaceusniger group</taxon>
    </lineage>
</organism>
<reference evidence="1 2" key="1">
    <citation type="journal article" date="2020" name="Int. J. Syst. Evol. Microbiol.">
        <title>Reclassification of Streptomyces castelarensis and Streptomyces sporoclivatus as later heterotypic synonyms of Streptomyces antimycoticus.</title>
        <authorList>
            <person name="Komaki H."/>
            <person name="Tamura T."/>
        </authorList>
    </citation>
    <scope>NUCLEOTIDE SEQUENCE [LARGE SCALE GENOMIC DNA]</scope>
    <source>
        <strain evidence="1 2">NBRC 12839</strain>
    </source>
</reference>
<proteinExistence type="predicted"/>